<dbReference type="GeneID" id="54349528"/>
<keyword evidence="2" id="KW-1185">Reference proteome</keyword>
<accession>A0A6A5RRT0</accession>
<dbReference type="AlphaFoldDB" id="A0A6A5RRT0"/>
<gene>
    <name evidence="1" type="ORF">M421DRAFT_418644</name>
</gene>
<protein>
    <submittedName>
        <fullName evidence="1">Uncharacterized protein</fullName>
    </submittedName>
</protein>
<reference evidence="1" key="1">
    <citation type="journal article" date="2020" name="Stud. Mycol.">
        <title>101 Dothideomycetes genomes: a test case for predicting lifestyles and emergence of pathogens.</title>
        <authorList>
            <person name="Haridas S."/>
            <person name="Albert R."/>
            <person name="Binder M."/>
            <person name="Bloem J."/>
            <person name="Labutti K."/>
            <person name="Salamov A."/>
            <person name="Andreopoulos B."/>
            <person name="Baker S."/>
            <person name="Barry K."/>
            <person name="Bills G."/>
            <person name="Bluhm B."/>
            <person name="Cannon C."/>
            <person name="Castanera R."/>
            <person name="Culley D."/>
            <person name="Daum C."/>
            <person name="Ezra D."/>
            <person name="Gonzalez J."/>
            <person name="Henrissat B."/>
            <person name="Kuo A."/>
            <person name="Liang C."/>
            <person name="Lipzen A."/>
            <person name="Lutzoni F."/>
            <person name="Magnuson J."/>
            <person name="Mondo S."/>
            <person name="Nolan M."/>
            <person name="Ohm R."/>
            <person name="Pangilinan J."/>
            <person name="Park H.-J."/>
            <person name="Ramirez L."/>
            <person name="Alfaro M."/>
            <person name="Sun H."/>
            <person name="Tritt A."/>
            <person name="Yoshinaga Y."/>
            <person name="Zwiers L.-H."/>
            <person name="Turgeon B."/>
            <person name="Goodwin S."/>
            <person name="Spatafora J."/>
            <person name="Crous P."/>
            <person name="Grigoriev I."/>
        </authorList>
    </citation>
    <scope>NUCLEOTIDE SEQUENCE</scope>
    <source>
        <strain evidence="1">CBS 183.55</strain>
    </source>
</reference>
<sequence>MFQYGSKFEHSQCIVRQELVSASNAAIFVACFDEWSPARDCVGSAYSIRCTGYTQECKRWCWY</sequence>
<name>A0A6A5RRT0_9PLEO</name>
<organism evidence="1 2">
    <name type="scientific">Didymella exigua CBS 183.55</name>
    <dbReference type="NCBI Taxonomy" id="1150837"/>
    <lineage>
        <taxon>Eukaryota</taxon>
        <taxon>Fungi</taxon>
        <taxon>Dikarya</taxon>
        <taxon>Ascomycota</taxon>
        <taxon>Pezizomycotina</taxon>
        <taxon>Dothideomycetes</taxon>
        <taxon>Pleosporomycetidae</taxon>
        <taxon>Pleosporales</taxon>
        <taxon>Pleosporineae</taxon>
        <taxon>Didymellaceae</taxon>
        <taxon>Didymella</taxon>
    </lineage>
</organism>
<dbReference type="EMBL" id="ML978963">
    <property type="protein sequence ID" value="KAF1930329.1"/>
    <property type="molecule type" value="Genomic_DNA"/>
</dbReference>
<evidence type="ECO:0000313" key="2">
    <source>
        <dbReference type="Proteomes" id="UP000800082"/>
    </source>
</evidence>
<dbReference type="Proteomes" id="UP000800082">
    <property type="component" value="Unassembled WGS sequence"/>
</dbReference>
<proteinExistence type="predicted"/>
<dbReference type="PROSITE" id="PS51257">
    <property type="entry name" value="PROKAR_LIPOPROTEIN"/>
    <property type="match status" value="1"/>
</dbReference>
<dbReference type="RefSeq" id="XP_033450577.1">
    <property type="nucleotide sequence ID" value="XM_033591860.1"/>
</dbReference>
<evidence type="ECO:0000313" key="1">
    <source>
        <dbReference type="EMBL" id="KAF1930329.1"/>
    </source>
</evidence>